<name>A0AAF0XXR5_DAUCS</name>
<dbReference type="Proteomes" id="UP000077755">
    <property type="component" value="Chromosome 9"/>
</dbReference>
<dbReference type="InterPro" id="IPR019446">
    <property type="entry name" value="BMT5-like"/>
</dbReference>
<evidence type="ECO:0000313" key="4">
    <source>
        <dbReference type="Proteomes" id="UP000077755"/>
    </source>
</evidence>
<proteinExistence type="predicted"/>
<feature type="domain" description="25S rRNA (uridine-N(3))-methyltransferase BMT5-like" evidence="2">
    <location>
        <begin position="113"/>
        <end position="279"/>
    </location>
</feature>
<dbReference type="GO" id="GO:0070042">
    <property type="term" value="F:rRNA (uridine-N3-)-methyltransferase activity"/>
    <property type="evidence" value="ECO:0007669"/>
    <property type="project" value="InterPro"/>
</dbReference>
<dbReference type="GO" id="GO:0070475">
    <property type="term" value="P:rRNA base methylation"/>
    <property type="evidence" value="ECO:0007669"/>
    <property type="project" value="InterPro"/>
</dbReference>
<dbReference type="AlphaFoldDB" id="A0AAF0XXR5"/>
<reference evidence="3" key="2">
    <citation type="submission" date="2022-03" db="EMBL/GenBank/DDBJ databases">
        <title>Draft title - Genomic analysis of global carrot germplasm unveils the trajectory of domestication and the origin of high carotenoid orange carrot.</title>
        <authorList>
            <person name="Iorizzo M."/>
            <person name="Ellison S."/>
            <person name="Senalik D."/>
            <person name="Macko-Podgorni A."/>
            <person name="Grzebelus D."/>
            <person name="Bostan H."/>
            <person name="Rolling W."/>
            <person name="Curaba J."/>
            <person name="Simon P."/>
        </authorList>
    </citation>
    <scope>NUCLEOTIDE SEQUENCE</scope>
    <source>
        <tissue evidence="3">Leaf</tissue>
    </source>
</reference>
<gene>
    <name evidence="3" type="ORF">DCAR_0935808</name>
</gene>
<dbReference type="KEGG" id="dcr:108202608"/>
<dbReference type="Pfam" id="PF10354">
    <property type="entry name" value="BMT5-like"/>
    <property type="match status" value="1"/>
</dbReference>
<protein>
    <recommendedName>
        <fullName evidence="2">25S rRNA (uridine-N(3))-methyltransferase BMT5-like domain-containing protein</fullName>
    </recommendedName>
</protein>
<dbReference type="PANTHER" id="PTHR11538">
    <property type="entry name" value="PHENYLALANYL-TRNA SYNTHETASE"/>
    <property type="match status" value="1"/>
</dbReference>
<evidence type="ECO:0000259" key="2">
    <source>
        <dbReference type="Pfam" id="PF10354"/>
    </source>
</evidence>
<evidence type="ECO:0000313" key="3">
    <source>
        <dbReference type="EMBL" id="WOH16258.1"/>
    </source>
</evidence>
<dbReference type="PANTHER" id="PTHR11538:SF63">
    <property type="entry name" value="25S RRNA (URIDINE-N(3))-METHYLTRANSFERASE BMT5-LIKE DOMAIN-CONTAINING PROTEIN"/>
    <property type="match status" value="1"/>
</dbReference>
<reference evidence="3" key="1">
    <citation type="journal article" date="2016" name="Nat. Genet.">
        <title>A high-quality carrot genome assembly provides new insights into carotenoid accumulation and asterid genome evolution.</title>
        <authorList>
            <person name="Iorizzo M."/>
            <person name="Ellison S."/>
            <person name="Senalik D."/>
            <person name="Zeng P."/>
            <person name="Satapoomin P."/>
            <person name="Huang J."/>
            <person name="Bowman M."/>
            <person name="Iovene M."/>
            <person name="Sanseverino W."/>
            <person name="Cavagnaro P."/>
            <person name="Yildiz M."/>
            <person name="Macko-Podgorni A."/>
            <person name="Moranska E."/>
            <person name="Grzebelus E."/>
            <person name="Grzebelus D."/>
            <person name="Ashrafi H."/>
            <person name="Zheng Z."/>
            <person name="Cheng S."/>
            <person name="Spooner D."/>
            <person name="Van Deynze A."/>
            <person name="Simon P."/>
        </authorList>
    </citation>
    <scope>NUCLEOTIDE SEQUENCE</scope>
    <source>
        <tissue evidence="3">Leaf</tissue>
    </source>
</reference>
<dbReference type="GO" id="GO:0005737">
    <property type="term" value="C:cytoplasm"/>
    <property type="evidence" value="ECO:0007669"/>
    <property type="project" value="TreeGrafter"/>
</dbReference>
<accession>A0AAF0XXR5</accession>
<sequence length="306" mass="34520">MDDSGADWGCFSDLDYVYDDEAGDFDNFCDGDSVGSFELKICQGFYSDQEKNQEGDDSEDEDDDDDDSEDQDDDDDDDDEESSNGSEALSSSDEEVERSEKWIQHYSSSQRILLVGEGNYSFAVSLAKAFRSAHNIVATSLDSLGDLGKKYSDAVANVRELEEMGGLVLSGLDATQMKDHYFLTTQRFDRIVYNFPHVGFRFPEANGCQIKMNKDLVKGFLRNAKALLKKDSGEIHVTHKNGDPYDKWDLVKKAQKLGLVLHETMPFYQQKYPGYLNKRAHGRFSNDTFALGDCTTYKFRLPQTSS</sequence>
<evidence type="ECO:0000256" key="1">
    <source>
        <dbReference type="SAM" id="MobiDB-lite"/>
    </source>
</evidence>
<keyword evidence="4" id="KW-1185">Reference proteome</keyword>
<feature type="compositionally biased region" description="Acidic residues" evidence="1">
    <location>
        <begin position="55"/>
        <end position="82"/>
    </location>
</feature>
<organism evidence="3 4">
    <name type="scientific">Daucus carota subsp. sativus</name>
    <name type="common">Carrot</name>
    <dbReference type="NCBI Taxonomy" id="79200"/>
    <lineage>
        <taxon>Eukaryota</taxon>
        <taxon>Viridiplantae</taxon>
        <taxon>Streptophyta</taxon>
        <taxon>Embryophyta</taxon>
        <taxon>Tracheophyta</taxon>
        <taxon>Spermatophyta</taxon>
        <taxon>Magnoliopsida</taxon>
        <taxon>eudicotyledons</taxon>
        <taxon>Gunneridae</taxon>
        <taxon>Pentapetalae</taxon>
        <taxon>asterids</taxon>
        <taxon>campanulids</taxon>
        <taxon>Apiales</taxon>
        <taxon>Apiaceae</taxon>
        <taxon>Apioideae</taxon>
        <taxon>Scandiceae</taxon>
        <taxon>Daucinae</taxon>
        <taxon>Daucus</taxon>
        <taxon>Daucus sect. Daucus</taxon>
    </lineage>
</organism>
<dbReference type="EMBL" id="CP093351">
    <property type="protein sequence ID" value="WOH16258.1"/>
    <property type="molecule type" value="Genomic_DNA"/>
</dbReference>
<feature type="region of interest" description="Disordered" evidence="1">
    <location>
        <begin position="47"/>
        <end position="97"/>
    </location>
</feature>